<evidence type="ECO:0000256" key="4">
    <source>
        <dbReference type="ARBA" id="ARBA00023027"/>
    </source>
</evidence>
<dbReference type="Gene3D" id="3.40.309.10">
    <property type="entry name" value="Aldehyde Dehydrogenase, Chain A, domain 2"/>
    <property type="match status" value="1"/>
</dbReference>
<comment type="caution">
    <text evidence="11">The sequence shown here is derived from an EMBL/GenBank/DDBJ whole genome shotgun (WGS) entry which is preliminary data.</text>
</comment>
<protein>
    <recommendedName>
        <fullName evidence="2">L-glutamate gamma-semialdehyde dehydrogenase</fullName>
        <ecNumber evidence="2">1.2.1.88</ecNumber>
    </recommendedName>
</protein>
<dbReference type="InterPro" id="IPR002872">
    <property type="entry name" value="Proline_DH_dom"/>
</dbReference>
<dbReference type="PANTHER" id="PTHR42862">
    <property type="entry name" value="DELTA-1-PYRROLINE-5-CARBOXYLATE DEHYDROGENASE 1, ISOFORM A-RELATED"/>
    <property type="match status" value="1"/>
</dbReference>
<dbReference type="GO" id="GO:0003842">
    <property type="term" value="F:L-glutamate gamma-semialdehyde dehydrogenase activity"/>
    <property type="evidence" value="ECO:0007669"/>
    <property type="project" value="UniProtKB-EC"/>
</dbReference>
<dbReference type="Gene3D" id="3.40.605.10">
    <property type="entry name" value="Aldehyde Dehydrogenase, Chain A, domain 1"/>
    <property type="match status" value="1"/>
</dbReference>
<feature type="domain" description="Aldehyde dehydrogenase" evidence="9">
    <location>
        <begin position="492"/>
        <end position="921"/>
    </location>
</feature>
<dbReference type="PIRSF" id="PIRSF000197">
    <property type="entry name" value="Bifunct_PutA"/>
    <property type="match status" value="1"/>
</dbReference>
<evidence type="ECO:0000313" key="12">
    <source>
        <dbReference type="Proteomes" id="UP000321118"/>
    </source>
</evidence>
<dbReference type="InterPro" id="IPR050485">
    <property type="entry name" value="Proline_metab_enzyme"/>
</dbReference>
<dbReference type="Gene3D" id="3.20.20.220">
    <property type="match status" value="1"/>
</dbReference>
<evidence type="ECO:0000256" key="7">
    <source>
        <dbReference type="PROSITE-ProRule" id="PRU10007"/>
    </source>
</evidence>
<proteinExistence type="inferred from homology"/>
<evidence type="ECO:0000256" key="2">
    <source>
        <dbReference type="ARBA" id="ARBA00012884"/>
    </source>
</evidence>
<evidence type="ECO:0000313" key="11">
    <source>
        <dbReference type="EMBL" id="GEK21692.1"/>
    </source>
</evidence>
<dbReference type="SUPFAM" id="SSF51730">
    <property type="entry name" value="FAD-linked oxidoreductase"/>
    <property type="match status" value="1"/>
</dbReference>
<dbReference type="PROSITE" id="PS00687">
    <property type="entry name" value="ALDEHYDE_DEHYDR_GLU"/>
    <property type="match status" value="1"/>
</dbReference>
<feature type="active site" evidence="6 7">
    <location>
        <position position="701"/>
    </location>
</feature>
<accession>A0A510V486</accession>
<dbReference type="EC" id="1.2.1.88" evidence="2"/>
<comment type="catalytic activity">
    <reaction evidence="5">
        <text>L-glutamate 5-semialdehyde + NAD(+) + H2O = L-glutamate + NADH + 2 H(+)</text>
        <dbReference type="Rhea" id="RHEA:30235"/>
        <dbReference type="ChEBI" id="CHEBI:15377"/>
        <dbReference type="ChEBI" id="CHEBI:15378"/>
        <dbReference type="ChEBI" id="CHEBI:29985"/>
        <dbReference type="ChEBI" id="CHEBI:57540"/>
        <dbReference type="ChEBI" id="CHEBI:57945"/>
        <dbReference type="ChEBI" id="CHEBI:58066"/>
        <dbReference type="EC" id="1.2.1.88"/>
    </reaction>
</comment>
<dbReference type="InterPro" id="IPR015590">
    <property type="entry name" value="Aldehyde_DH_dom"/>
</dbReference>
<keyword evidence="4" id="KW-0520">NAD</keyword>
<dbReference type="Pfam" id="PF00171">
    <property type="entry name" value="Aldedh"/>
    <property type="match status" value="1"/>
</dbReference>
<evidence type="ECO:0000256" key="1">
    <source>
        <dbReference type="ARBA" id="ARBA00004786"/>
    </source>
</evidence>
<dbReference type="GO" id="GO:0009898">
    <property type="term" value="C:cytoplasmic side of plasma membrane"/>
    <property type="evidence" value="ECO:0007669"/>
    <property type="project" value="TreeGrafter"/>
</dbReference>
<dbReference type="RefSeq" id="WP_146927478.1">
    <property type="nucleotide sequence ID" value="NZ_BJUB01000006.1"/>
</dbReference>
<dbReference type="PROSITE" id="PS00070">
    <property type="entry name" value="ALDEHYDE_DEHYDR_CYS"/>
    <property type="match status" value="1"/>
</dbReference>
<evidence type="ECO:0000256" key="8">
    <source>
        <dbReference type="RuleBase" id="RU003345"/>
    </source>
</evidence>
<comment type="similarity">
    <text evidence="8">Belongs to the aldehyde dehydrogenase family.</text>
</comment>
<dbReference type="GO" id="GO:0010133">
    <property type="term" value="P:L-proline catabolic process to L-glutamate"/>
    <property type="evidence" value="ECO:0007669"/>
    <property type="project" value="InterPro"/>
</dbReference>
<dbReference type="InterPro" id="IPR016160">
    <property type="entry name" value="Ald_DH_CS_CYS"/>
</dbReference>
<feature type="active site" evidence="6">
    <location>
        <position position="735"/>
    </location>
</feature>
<sequence>MSTTDDVTEDATRLARSWLSATAEGQTAKERRTTGRLAALVADPAGLELAVRFVDRVARPQDVRVAARELADLTSGAAAGFLGPLDRAMLGVGALVAPVLPDVVVPAARLRLRSLVGHLVADDGPGLAAHLAATRAEGFRLNLNLLGEAVLGEQEATARLARVTALVERPDVDYVSVKVSAVSSQLSTWDTGGSVERVVDRLRPLYLTAARHGTFLNLDMEEYRDLALTVRVFERLVTDPELLGAEAGIVLQAYLPDAADALDELTAIATARRAAGGARLKVRLVKGANLAMEQVEAELHGWPQAPYGSKAEVDAAYLRLVDRSLDPARTAALRVGVASHNLFHVAAAHLLAQRRGVSEALDVEMLQGMAPAQARAVRDEVGAVLLYTPVVARHDFDVAISYLVRRLEENSASQNFLHALFANDGAMDAQEQAFRDAYRDRDEPSTAARRVVRASTEVSGPFENAPDTDPAVADSRAWARDVVARDVPVPAGAVTVSTTDEVDAVVARAAAALPVWATTSPADRARALRAIAVALEDARSDLVATMVHETGKTVAEADPEVSEAVDFARYYADRAAELADGVVPGAVHRPAGLTVVTPPWNFPVAIPVGSVLASLAAGSPVLVKPAPQAPRCGQVAMAAVQRGLDQVGAPADVLTVVLSPEGEVGRRLVTHPEVARVILTGSIETAQLFTGWRPDLNVLAETSGKNALIITPSADVDLAVADLVRSAFGHAGQKCSAASLAILVGSAGRSDRLRRQLADAVASLRVGPATDLGTSVGPLTEPASGKLLRALTTLDPGESWLVAPRQLDDEGRLWTPGVKHGVAPGSWFHTTECFGPVLGIMRVETLDEAIDLQNAVPFGLTGGLHSLDEAEIDHWLSRVEVGNAYVNRHITGAIVQRQPFGGWKASTVGPGAKAGGPHYVAQIGDWQDAPDVPQDDAAWLAWAQADDARVWADELTREHDPSALRVEANVLRYRPVQHLTVRTGSDAPAREVDRVCHAARTAGVPVTVSDVSGESHEAFAARVRSGAVTGRVRVVGSAPGLREAAATRVGDITVLDGPVLASGARELLTVVREQAVSRTLHRFGHVPPTTD</sequence>
<dbReference type="InterPro" id="IPR025703">
    <property type="entry name" value="Bifunct_PutA"/>
</dbReference>
<evidence type="ECO:0000256" key="5">
    <source>
        <dbReference type="ARBA" id="ARBA00048142"/>
    </source>
</evidence>
<evidence type="ECO:0000259" key="9">
    <source>
        <dbReference type="Pfam" id="PF00171"/>
    </source>
</evidence>
<reference evidence="11 12" key="1">
    <citation type="submission" date="2019-07" db="EMBL/GenBank/DDBJ databases">
        <title>Whole genome shotgun sequence of Cellulomonas xylanilytica NBRC 101102.</title>
        <authorList>
            <person name="Hosoyama A."/>
            <person name="Uohara A."/>
            <person name="Ohji S."/>
            <person name="Ichikawa N."/>
        </authorList>
    </citation>
    <scope>NUCLEOTIDE SEQUENCE [LARGE SCALE GENOMIC DNA]</scope>
    <source>
        <strain evidence="11 12">NBRC 101102</strain>
    </source>
</reference>
<name>A0A510V486_9CELL</name>
<dbReference type="Proteomes" id="UP000321118">
    <property type="component" value="Unassembled WGS sequence"/>
</dbReference>
<dbReference type="SUPFAM" id="SSF53720">
    <property type="entry name" value="ALDH-like"/>
    <property type="match status" value="1"/>
</dbReference>
<dbReference type="Pfam" id="PF01619">
    <property type="entry name" value="Pro_dh"/>
    <property type="match status" value="1"/>
</dbReference>
<dbReference type="InterPro" id="IPR016163">
    <property type="entry name" value="Ald_DH_C"/>
</dbReference>
<evidence type="ECO:0000259" key="10">
    <source>
        <dbReference type="Pfam" id="PF01619"/>
    </source>
</evidence>
<evidence type="ECO:0000256" key="6">
    <source>
        <dbReference type="PIRSR" id="PIRSR000197-1"/>
    </source>
</evidence>
<comment type="pathway">
    <text evidence="1">Amino-acid degradation; L-proline degradation into L-glutamate; L-glutamate from L-proline: step 2/2.</text>
</comment>
<feature type="domain" description="Proline dehydrogenase" evidence="10">
    <location>
        <begin position="130"/>
        <end position="418"/>
    </location>
</feature>
<gene>
    <name evidence="11" type="ORF">CXY01_22120</name>
</gene>
<dbReference type="GO" id="GO:0003700">
    <property type="term" value="F:DNA-binding transcription factor activity"/>
    <property type="evidence" value="ECO:0007669"/>
    <property type="project" value="InterPro"/>
</dbReference>
<dbReference type="GO" id="GO:0004657">
    <property type="term" value="F:proline dehydrogenase activity"/>
    <property type="evidence" value="ECO:0007669"/>
    <property type="project" value="InterPro"/>
</dbReference>
<dbReference type="PANTHER" id="PTHR42862:SF1">
    <property type="entry name" value="DELTA-1-PYRROLINE-5-CARBOXYLATE DEHYDROGENASE 2, ISOFORM A-RELATED"/>
    <property type="match status" value="1"/>
</dbReference>
<dbReference type="AlphaFoldDB" id="A0A510V486"/>
<dbReference type="InterPro" id="IPR016161">
    <property type="entry name" value="Ald_DH/histidinol_DH"/>
</dbReference>
<dbReference type="InterPro" id="IPR029041">
    <property type="entry name" value="FAD-linked_oxidoreductase-like"/>
</dbReference>
<dbReference type="EMBL" id="BJUB01000006">
    <property type="protein sequence ID" value="GEK21692.1"/>
    <property type="molecule type" value="Genomic_DNA"/>
</dbReference>
<dbReference type="InterPro" id="IPR016162">
    <property type="entry name" value="Ald_DH_N"/>
</dbReference>
<keyword evidence="12" id="KW-1185">Reference proteome</keyword>
<keyword evidence="3 8" id="KW-0560">Oxidoreductase</keyword>
<dbReference type="InterPro" id="IPR029510">
    <property type="entry name" value="Ald_DH_CS_GLU"/>
</dbReference>
<organism evidence="11 12">
    <name type="scientific">Cellulomonas xylanilytica</name>
    <dbReference type="NCBI Taxonomy" id="233583"/>
    <lineage>
        <taxon>Bacteria</taxon>
        <taxon>Bacillati</taxon>
        <taxon>Actinomycetota</taxon>
        <taxon>Actinomycetes</taxon>
        <taxon>Micrococcales</taxon>
        <taxon>Cellulomonadaceae</taxon>
        <taxon>Cellulomonas</taxon>
    </lineage>
</organism>
<evidence type="ECO:0000256" key="3">
    <source>
        <dbReference type="ARBA" id="ARBA00023002"/>
    </source>
</evidence>
<dbReference type="OrthoDB" id="9812625at2"/>